<dbReference type="OrthoDB" id="2144998at2759"/>
<feature type="compositionally biased region" description="Basic and acidic residues" evidence="1">
    <location>
        <begin position="888"/>
        <end position="897"/>
    </location>
</feature>
<dbReference type="EMBL" id="JAAAJB010000675">
    <property type="protein sequence ID" value="KAG0252295.1"/>
    <property type="molecule type" value="Genomic_DNA"/>
</dbReference>
<feature type="compositionally biased region" description="Basic and acidic residues" evidence="1">
    <location>
        <begin position="562"/>
        <end position="577"/>
    </location>
</feature>
<evidence type="ECO:0000313" key="2">
    <source>
        <dbReference type="EMBL" id="KAG0252295.1"/>
    </source>
</evidence>
<evidence type="ECO:0000313" key="3">
    <source>
        <dbReference type="Proteomes" id="UP000807716"/>
    </source>
</evidence>
<feature type="region of interest" description="Disordered" evidence="1">
    <location>
        <begin position="556"/>
        <end position="587"/>
    </location>
</feature>
<feature type="region of interest" description="Disordered" evidence="1">
    <location>
        <begin position="1295"/>
        <end position="1399"/>
    </location>
</feature>
<feature type="compositionally biased region" description="Polar residues" evidence="1">
    <location>
        <begin position="962"/>
        <end position="977"/>
    </location>
</feature>
<comment type="caution">
    <text evidence="2">The sequence shown here is derived from an EMBL/GenBank/DDBJ whole genome shotgun (WGS) entry which is preliminary data.</text>
</comment>
<feature type="compositionally biased region" description="Polar residues" evidence="1">
    <location>
        <begin position="1158"/>
        <end position="1167"/>
    </location>
</feature>
<dbReference type="Proteomes" id="UP000807716">
    <property type="component" value="Unassembled WGS sequence"/>
</dbReference>
<proteinExistence type="predicted"/>
<reference evidence="2" key="1">
    <citation type="journal article" date="2020" name="Fungal Divers.">
        <title>Resolving the Mortierellaceae phylogeny through synthesis of multi-gene phylogenetics and phylogenomics.</title>
        <authorList>
            <person name="Vandepol N."/>
            <person name="Liber J."/>
            <person name="Desiro A."/>
            <person name="Na H."/>
            <person name="Kennedy M."/>
            <person name="Barry K."/>
            <person name="Grigoriev I.V."/>
            <person name="Miller A.N."/>
            <person name="O'Donnell K."/>
            <person name="Stajich J.E."/>
            <person name="Bonito G."/>
        </authorList>
    </citation>
    <scope>NUCLEOTIDE SEQUENCE</scope>
    <source>
        <strain evidence="2">BC1065</strain>
    </source>
</reference>
<protein>
    <recommendedName>
        <fullName evidence="4">DNA replication regulator Sld3 C-terminal domain-containing protein</fullName>
    </recommendedName>
</protein>
<feature type="compositionally biased region" description="Polar residues" evidence="1">
    <location>
        <begin position="1042"/>
        <end position="1053"/>
    </location>
</feature>
<dbReference type="Gene3D" id="1.20.58.2130">
    <property type="match status" value="1"/>
</dbReference>
<feature type="compositionally biased region" description="Polar residues" evidence="1">
    <location>
        <begin position="1097"/>
        <end position="1109"/>
    </location>
</feature>
<feature type="compositionally biased region" description="Low complexity" evidence="1">
    <location>
        <begin position="1295"/>
        <end position="1310"/>
    </location>
</feature>
<name>A0A9P6PUH6_9FUNG</name>
<feature type="compositionally biased region" description="Polar residues" evidence="1">
    <location>
        <begin position="1337"/>
        <end position="1348"/>
    </location>
</feature>
<organism evidence="2 3">
    <name type="scientific">Actinomortierella ambigua</name>
    <dbReference type="NCBI Taxonomy" id="1343610"/>
    <lineage>
        <taxon>Eukaryota</taxon>
        <taxon>Fungi</taxon>
        <taxon>Fungi incertae sedis</taxon>
        <taxon>Mucoromycota</taxon>
        <taxon>Mortierellomycotina</taxon>
        <taxon>Mortierellomycetes</taxon>
        <taxon>Mortierellales</taxon>
        <taxon>Mortierellaceae</taxon>
        <taxon>Actinomortierella</taxon>
    </lineage>
</organism>
<accession>A0A9P6PUH6</accession>
<feature type="region of interest" description="Disordered" evidence="1">
    <location>
        <begin position="1455"/>
        <end position="1476"/>
    </location>
</feature>
<feature type="region of interest" description="Disordered" evidence="1">
    <location>
        <begin position="1097"/>
        <end position="1169"/>
    </location>
</feature>
<feature type="region of interest" description="Disordered" evidence="1">
    <location>
        <begin position="1182"/>
        <end position="1208"/>
    </location>
</feature>
<feature type="compositionally biased region" description="Low complexity" evidence="1">
    <location>
        <begin position="1059"/>
        <end position="1069"/>
    </location>
</feature>
<evidence type="ECO:0000256" key="1">
    <source>
        <dbReference type="SAM" id="MobiDB-lite"/>
    </source>
</evidence>
<feature type="compositionally biased region" description="Low complexity" evidence="1">
    <location>
        <begin position="898"/>
        <end position="914"/>
    </location>
</feature>
<sequence length="1476" mass="161342">MVSVGGTRSQSRVPPNILFLIDTFQPASHVDGAHSLENQEVRLAVLKLKRTLLRIMLMFHSQEGQPIQWAFQFFNSTAPQEIGVLNNRRFQEFSKAGINSCMEEYYHILTTSRPPTTPVATSIPMARTLSGGLSQTLLPSSASSPCVNIRTQLVHSLSDFAWTASSSFQSPIKPTGGASTASWRSQLHKTPPPIPVKNYMFLVSPLPHSWQDLECFADSTRLPNKPSSGMAGPRTSDFLEMLANIKNVFFDQGPWERFVGQHLSLSWIDTRPEDSVQPPEAKVAPGDLYSFATIFAPYKTTHIQPSLGFKLSRSAWNPFLSNEIEPIHPTAFIPPTAWRCDLVSSAKSRVCELDLAESGSDQDADGAKNSLDITLLESVMALRRMPRCAFNKALLSHGTLNPISRTQILCQPMRDKPDQRFIQLLDSLHDSHDVLLLELNVYMEEDQAEDEEMSSIQVMPAALVPTVRGSGIIQVLEKPINPGQPSKVTASSLRKSFSNSKRTVSSPPTHAFSMAMIEKALGSVGVFIEKTPEGSPVRRTTTTPLGFSKAPVDYWAAPSKSSRKEDNNDNKDEKGKGGSEGSDMEADDTQTGISAIESIDTLCLGARKAYIKHLYDYRYSVTDFANKIIATSKEITSLASRQSIPIKEAMQALVNFIIQFLRISPAKLDSKYKQLGKELHIGKMADSKATTENYAILQDERPAIDSWKARVMTTVQDDELRSDLKGLKTKDTQIQIVQNLHIQMLIKKYELEEIRPMKRDPSVTKSILSFMDRLCITASIDGTEKKLSSSSLSSWQQQQQKIRLLRSPETPRSKDMDPAKRFFTRVVKRFYGASLPQLVKVLATKCGAELSSSLLASPRPNRTASMARSLSLGVLPRPNLLMSPSAKRVRDALKESISRGATSTTSSRSSSQSKGKGRTGATSGAMKDGVGGGGTLISEKSKSSVLNNPIFRNRQVTMTVTKTHSGFKSSTLPTTRSAGMPRPRSQPDVAMSSDSSLRMEQDEVVPQVAKLKLKKFYHDKESEEVLKLFRRKGPLSKADAVLSSSNNPGSFSTDESDGQRSQSFSQQHQQRQELLEQYQSGEDDEDDEHINALRGSTSWGVIKSSSTPRSQHHSKGSSSSSSSSSLPIDFERPPSHDIFADMPDSPSTSSHIVPATPRSKQNKTYSSLPPMFHRAGLEFLDEEEDEEDNSAQGNETTVEPPRTPTRRGFLRRSLTDVNEQWSLQPYRTSSPSSRRAIKVVGTPVGPGPNSNAIVMDGGIDVGDGDGGYPQTPTRNRSRQRRESIQMGLHLAAQIRGSPLSTSSSTTAIAGAGAGAGAGARPWPPSPSSRATSAANSVTGVSSGWSSPLSKKWGSRLFGTAHSSSSNSSNSSSSGSGSEATGSSRSLGTLSSRTSGMRRGGASLVYDDCEVVEHEDVDDEEEVVRSPMKRQMSRLLTIEDSPSSLSSLSLPSRRGFLFGGGSGSQMTKRVRTESLKE</sequence>
<feature type="region of interest" description="Disordered" evidence="1">
    <location>
        <begin position="484"/>
        <end position="508"/>
    </location>
</feature>
<keyword evidence="3" id="KW-1185">Reference proteome</keyword>
<gene>
    <name evidence="2" type="ORF">DFQ27_008160</name>
</gene>
<feature type="region of interest" description="Disordered" evidence="1">
    <location>
        <begin position="1039"/>
        <end position="1073"/>
    </location>
</feature>
<feature type="region of interest" description="Disordered" evidence="1">
    <location>
        <begin position="962"/>
        <end position="1001"/>
    </location>
</feature>
<feature type="region of interest" description="Disordered" evidence="1">
    <location>
        <begin position="876"/>
        <end position="941"/>
    </location>
</feature>
<evidence type="ECO:0008006" key="4">
    <source>
        <dbReference type="Google" id="ProtNLM"/>
    </source>
</evidence>
<feature type="compositionally biased region" description="Basic and acidic residues" evidence="1">
    <location>
        <begin position="1129"/>
        <end position="1139"/>
    </location>
</feature>
<feature type="compositionally biased region" description="Low complexity" evidence="1">
    <location>
        <begin position="1362"/>
        <end position="1394"/>
    </location>
</feature>
<feature type="compositionally biased region" description="Low complexity" evidence="1">
    <location>
        <begin position="1327"/>
        <end position="1336"/>
    </location>
</feature>